<comment type="subcellular location">
    <subcellularLocation>
        <location evidence="1">Cell inner membrane</location>
        <topology evidence="1">Single-pass membrane protein</topology>
        <orientation evidence="1">Periplasmic side</orientation>
    </subcellularLocation>
</comment>
<dbReference type="NCBIfam" id="TIGR01352">
    <property type="entry name" value="tonB_Cterm"/>
    <property type="match status" value="1"/>
</dbReference>
<dbReference type="InterPro" id="IPR006260">
    <property type="entry name" value="TonB/TolA_C"/>
</dbReference>
<evidence type="ECO:0000256" key="7">
    <source>
        <dbReference type="ARBA" id="ARBA00022927"/>
    </source>
</evidence>
<dbReference type="GO" id="GO:0031992">
    <property type="term" value="F:energy transducer activity"/>
    <property type="evidence" value="ECO:0007669"/>
    <property type="project" value="TreeGrafter"/>
</dbReference>
<dbReference type="PROSITE" id="PS52015">
    <property type="entry name" value="TONB_CTD"/>
    <property type="match status" value="1"/>
</dbReference>
<dbReference type="Pfam" id="PF03544">
    <property type="entry name" value="TonB_C"/>
    <property type="match status" value="1"/>
</dbReference>
<feature type="transmembrane region" description="Helical" evidence="11">
    <location>
        <begin position="12"/>
        <end position="30"/>
    </location>
</feature>
<evidence type="ECO:0000256" key="2">
    <source>
        <dbReference type="ARBA" id="ARBA00006555"/>
    </source>
</evidence>
<evidence type="ECO:0000313" key="13">
    <source>
        <dbReference type="EMBL" id="RSK42750.1"/>
    </source>
</evidence>
<evidence type="ECO:0000256" key="11">
    <source>
        <dbReference type="SAM" id="Phobius"/>
    </source>
</evidence>
<feature type="transmembrane region" description="Helical" evidence="11">
    <location>
        <begin position="42"/>
        <end position="64"/>
    </location>
</feature>
<dbReference type="GO" id="GO:0098797">
    <property type="term" value="C:plasma membrane protein complex"/>
    <property type="evidence" value="ECO:0007669"/>
    <property type="project" value="TreeGrafter"/>
</dbReference>
<organism evidence="13 14">
    <name type="scientific">Hymenobacter perfusus</name>
    <dbReference type="NCBI Taxonomy" id="1236770"/>
    <lineage>
        <taxon>Bacteria</taxon>
        <taxon>Pseudomonadati</taxon>
        <taxon>Bacteroidota</taxon>
        <taxon>Cytophagia</taxon>
        <taxon>Cytophagales</taxon>
        <taxon>Hymenobacteraceae</taxon>
        <taxon>Hymenobacter</taxon>
    </lineage>
</organism>
<keyword evidence="8 11" id="KW-1133">Transmembrane helix</keyword>
<keyword evidence="5" id="KW-0997">Cell inner membrane</keyword>
<evidence type="ECO:0000313" key="14">
    <source>
        <dbReference type="Proteomes" id="UP000270291"/>
    </source>
</evidence>
<evidence type="ECO:0000256" key="3">
    <source>
        <dbReference type="ARBA" id="ARBA00022448"/>
    </source>
</evidence>
<evidence type="ECO:0000256" key="4">
    <source>
        <dbReference type="ARBA" id="ARBA00022475"/>
    </source>
</evidence>
<dbReference type="InterPro" id="IPR051045">
    <property type="entry name" value="TonB-dependent_transducer"/>
</dbReference>
<dbReference type="SUPFAM" id="SSF74653">
    <property type="entry name" value="TolA/TonB C-terminal domain"/>
    <property type="match status" value="1"/>
</dbReference>
<dbReference type="Proteomes" id="UP000270291">
    <property type="component" value="Unassembled WGS sequence"/>
</dbReference>
<feature type="transmembrane region" description="Helical" evidence="11">
    <location>
        <begin position="103"/>
        <end position="125"/>
    </location>
</feature>
<evidence type="ECO:0000259" key="12">
    <source>
        <dbReference type="PROSITE" id="PS52015"/>
    </source>
</evidence>
<reference evidence="13 14" key="1">
    <citation type="submission" date="2018-12" db="EMBL/GenBank/DDBJ databases">
        <authorList>
            <person name="Feng G."/>
            <person name="Zhu H."/>
        </authorList>
    </citation>
    <scope>NUCLEOTIDE SEQUENCE [LARGE SCALE GENOMIC DNA]</scope>
    <source>
        <strain evidence="13 14">LMG 26000</strain>
    </source>
</reference>
<proteinExistence type="inferred from homology"/>
<evidence type="ECO:0000256" key="5">
    <source>
        <dbReference type="ARBA" id="ARBA00022519"/>
    </source>
</evidence>
<comment type="caution">
    <text evidence="13">The sequence shown here is derived from an EMBL/GenBank/DDBJ whole genome shotgun (WGS) entry which is preliminary data.</text>
</comment>
<dbReference type="EMBL" id="RWIU01000004">
    <property type="protein sequence ID" value="RSK42750.1"/>
    <property type="molecule type" value="Genomic_DNA"/>
</dbReference>
<keyword evidence="14" id="KW-1185">Reference proteome</keyword>
<feature type="domain" description="TonB C-terminal" evidence="12">
    <location>
        <begin position="341"/>
        <end position="438"/>
    </location>
</feature>
<evidence type="ECO:0000256" key="1">
    <source>
        <dbReference type="ARBA" id="ARBA00004383"/>
    </source>
</evidence>
<dbReference type="GO" id="GO:0055085">
    <property type="term" value="P:transmembrane transport"/>
    <property type="evidence" value="ECO:0007669"/>
    <property type="project" value="InterPro"/>
</dbReference>
<dbReference type="PANTHER" id="PTHR33446">
    <property type="entry name" value="PROTEIN TONB-RELATED"/>
    <property type="match status" value="1"/>
</dbReference>
<dbReference type="InterPro" id="IPR037682">
    <property type="entry name" value="TonB_C"/>
</dbReference>
<dbReference type="Gene3D" id="3.30.1150.10">
    <property type="match status" value="1"/>
</dbReference>
<feature type="region of interest" description="Disordered" evidence="10">
    <location>
        <begin position="309"/>
        <end position="338"/>
    </location>
</feature>
<gene>
    <name evidence="13" type="ORF">EI293_13195</name>
</gene>
<comment type="similarity">
    <text evidence="2">Belongs to the TonB family.</text>
</comment>
<dbReference type="OrthoDB" id="1039448at2"/>
<dbReference type="RefSeq" id="WP_125438585.1">
    <property type="nucleotide sequence ID" value="NZ_RWIU01000004.1"/>
</dbReference>
<evidence type="ECO:0000256" key="10">
    <source>
        <dbReference type="SAM" id="MobiDB-lite"/>
    </source>
</evidence>
<sequence>MLPPTSTLLSWLGQSTLLLGLAWLFYRQLLRQERCFSYNRRFLLLAPWAAILLPPFLVLLAPWLPTWQAAPAVAQLLYSRVLPVITISADGGAVTGPVAWLPLLYGLGVGLGLSRLLGQVLHLWLTTRRWPRHLRPGYTLVLTGGLRPTGSFGRWVFWDDTAVLTEAEAAQVLRHEVAHARQGHTTGRLALEVARVLLWPCPFVHLFPPALELTHEFLADEAAIRPDPTTRPTSGTTENYAALLARAALRQLHPDLPLTHSFTQSFTLTRIRMLTSHSPVRRWKQRLALPLSLALLGLLACEKAVELPPPPPPALPTNAQLAPPPPPPALLTQEQGPGYPGGQTQLMADIFKLVKYPAVAKDAKVAGSVFVQFIVSEQGLIRNATVVKAPKGPAAAVAALKAEALTAVNNLPGRWTPCQRNGQLIETRYTIPISFALK</sequence>
<keyword evidence="7" id="KW-0653">Protein transport</keyword>
<accession>A0A3R9UYC3</accession>
<evidence type="ECO:0000256" key="6">
    <source>
        <dbReference type="ARBA" id="ARBA00022692"/>
    </source>
</evidence>
<keyword evidence="6 11" id="KW-0812">Transmembrane</keyword>
<name>A0A3R9UYC3_9BACT</name>
<evidence type="ECO:0000256" key="9">
    <source>
        <dbReference type="ARBA" id="ARBA00023136"/>
    </source>
</evidence>
<keyword evidence="3" id="KW-0813">Transport</keyword>
<protein>
    <submittedName>
        <fullName evidence="13">TonB family protein</fullName>
    </submittedName>
</protein>
<dbReference type="AlphaFoldDB" id="A0A3R9UYC3"/>
<keyword evidence="9 11" id="KW-0472">Membrane</keyword>
<dbReference type="PANTHER" id="PTHR33446:SF2">
    <property type="entry name" value="PROTEIN TONB"/>
    <property type="match status" value="1"/>
</dbReference>
<dbReference type="GO" id="GO:0015031">
    <property type="term" value="P:protein transport"/>
    <property type="evidence" value="ECO:0007669"/>
    <property type="project" value="UniProtKB-KW"/>
</dbReference>
<evidence type="ECO:0000256" key="8">
    <source>
        <dbReference type="ARBA" id="ARBA00022989"/>
    </source>
</evidence>
<keyword evidence="4" id="KW-1003">Cell membrane</keyword>